<protein>
    <submittedName>
        <fullName evidence="2">Uncharacterized protein</fullName>
    </submittedName>
</protein>
<proteinExistence type="predicted"/>
<accession>A0AAV3YFW5</accession>
<evidence type="ECO:0000256" key="1">
    <source>
        <dbReference type="SAM" id="MobiDB-lite"/>
    </source>
</evidence>
<organism evidence="2 3">
    <name type="scientific">Plakobranchus ocellatus</name>
    <dbReference type="NCBI Taxonomy" id="259542"/>
    <lineage>
        <taxon>Eukaryota</taxon>
        <taxon>Metazoa</taxon>
        <taxon>Spiralia</taxon>
        <taxon>Lophotrochozoa</taxon>
        <taxon>Mollusca</taxon>
        <taxon>Gastropoda</taxon>
        <taxon>Heterobranchia</taxon>
        <taxon>Euthyneura</taxon>
        <taxon>Panpulmonata</taxon>
        <taxon>Sacoglossa</taxon>
        <taxon>Placobranchoidea</taxon>
        <taxon>Plakobranchidae</taxon>
        <taxon>Plakobranchus</taxon>
    </lineage>
</organism>
<name>A0AAV3YFW5_9GAST</name>
<dbReference type="EMBL" id="BLXT01000945">
    <property type="protein sequence ID" value="GFN81736.1"/>
    <property type="molecule type" value="Genomic_DNA"/>
</dbReference>
<evidence type="ECO:0000313" key="2">
    <source>
        <dbReference type="EMBL" id="GFN81736.1"/>
    </source>
</evidence>
<evidence type="ECO:0000313" key="3">
    <source>
        <dbReference type="Proteomes" id="UP000735302"/>
    </source>
</evidence>
<reference evidence="2 3" key="1">
    <citation type="journal article" date="2021" name="Elife">
        <title>Chloroplast acquisition without the gene transfer in kleptoplastic sea slugs, Plakobranchus ocellatus.</title>
        <authorList>
            <person name="Maeda T."/>
            <person name="Takahashi S."/>
            <person name="Yoshida T."/>
            <person name="Shimamura S."/>
            <person name="Takaki Y."/>
            <person name="Nagai Y."/>
            <person name="Toyoda A."/>
            <person name="Suzuki Y."/>
            <person name="Arimoto A."/>
            <person name="Ishii H."/>
            <person name="Satoh N."/>
            <person name="Nishiyama T."/>
            <person name="Hasebe M."/>
            <person name="Maruyama T."/>
            <person name="Minagawa J."/>
            <person name="Obokata J."/>
            <person name="Shigenobu S."/>
        </authorList>
    </citation>
    <scope>NUCLEOTIDE SEQUENCE [LARGE SCALE GENOMIC DNA]</scope>
</reference>
<dbReference type="Proteomes" id="UP000735302">
    <property type="component" value="Unassembled WGS sequence"/>
</dbReference>
<comment type="caution">
    <text evidence="2">The sequence shown here is derived from an EMBL/GenBank/DDBJ whole genome shotgun (WGS) entry which is preliminary data.</text>
</comment>
<gene>
    <name evidence="2" type="ORF">PoB_000824200</name>
</gene>
<feature type="compositionally biased region" description="Acidic residues" evidence="1">
    <location>
        <begin position="1"/>
        <end position="12"/>
    </location>
</feature>
<dbReference type="AlphaFoldDB" id="A0AAV3YFW5"/>
<feature type="region of interest" description="Disordered" evidence="1">
    <location>
        <begin position="1"/>
        <end position="30"/>
    </location>
</feature>
<keyword evidence="3" id="KW-1185">Reference proteome</keyword>
<sequence>MKMGREEEEMEEQQGRKRRKSASSGARARTWPLNPWDWFTQEERRRGKVGLLARSGGLELTRHVLMLQCVWVQT</sequence>